<dbReference type="PANTHER" id="PTHR46211:SF14">
    <property type="entry name" value="GLYCEROPHOSPHODIESTER PHOSPHODIESTERASE"/>
    <property type="match status" value="1"/>
</dbReference>
<dbReference type="OrthoDB" id="9787897at2"/>
<accession>A0A366E6L0</accession>
<name>A0A366E6L0_9HYPH</name>
<dbReference type="AlphaFoldDB" id="A0A366E6L0"/>
<organism evidence="2 3">
    <name type="scientific">Pseudochrobactrum asaccharolyticum</name>
    <dbReference type="NCBI Taxonomy" id="354351"/>
    <lineage>
        <taxon>Bacteria</taxon>
        <taxon>Pseudomonadati</taxon>
        <taxon>Pseudomonadota</taxon>
        <taxon>Alphaproteobacteria</taxon>
        <taxon>Hyphomicrobiales</taxon>
        <taxon>Brucellaceae</taxon>
        <taxon>Pseudochrobactrum</taxon>
    </lineage>
</organism>
<protein>
    <submittedName>
        <fullName evidence="2">Glycerophosphoryl diester phosphodiesterase</fullName>
    </submittedName>
</protein>
<keyword evidence="3" id="KW-1185">Reference proteome</keyword>
<dbReference type="EMBL" id="QNRH01000002">
    <property type="protein sequence ID" value="RBO97419.1"/>
    <property type="molecule type" value="Genomic_DNA"/>
</dbReference>
<dbReference type="GO" id="GO:0008081">
    <property type="term" value="F:phosphoric diester hydrolase activity"/>
    <property type="evidence" value="ECO:0007669"/>
    <property type="project" value="InterPro"/>
</dbReference>
<evidence type="ECO:0000259" key="1">
    <source>
        <dbReference type="PROSITE" id="PS51704"/>
    </source>
</evidence>
<dbReference type="Pfam" id="PF03009">
    <property type="entry name" value="GDPD"/>
    <property type="match status" value="1"/>
</dbReference>
<dbReference type="PROSITE" id="PS51704">
    <property type="entry name" value="GP_PDE"/>
    <property type="match status" value="1"/>
</dbReference>
<evidence type="ECO:0000313" key="3">
    <source>
        <dbReference type="Proteomes" id="UP000252893"/>
    </source>
</evidence>
<dbReference type="InterPro" id="IPR017946">
    <property type="entry name" value="PLC-like_Pdiesterase_TIM-brl"/>
</dbReference>
<comment type="caution">
    <text evidence="2">The sequence shown here is derived from an EMBL/GenBank/DDBJ whole genome shotgun (WGS) entry which is preliminary data.</text>
</comment>
<dbReference type="RefSeq" id="WP_113943435.1">
    <property type="nucleotide sequence ID" value="NZ_JBHEEG010000002.1"/>
</dbReference>
<gene>
    <name evidence="2" type="ORF">DFR47_102201</name>
</gene>
<dbReference type="InterPro" id="IPR030395">
    <property type="entry name" value="GP_PDE_dom"/>
</dbReference>
<dbReference type="Gene3D" id="3.20.20.190">
    <property type="entry name" value="Phosphatidylinositol (PI) phosphodiesterase"/>
    <property type="match status" value="1"/>
</dbReference>
<sequence length="238" mass="26759">MTRIIGHRGARNLWPENSLSGFRKTADLNIAGVEFDLHLTNAGEVVVLHDPTLERTTNGIGDVAELSKYARVNTYLRESMDEHIPLFEEVLEIFKPTGMELHVELKNRANGDLYDGLTDAVVQIIRAQGMEDQCILTGFTRQVLEQVKDIAPEMRRLASLNTFSATILGGLQEALDYFDTHADILAVEKALLSHSWGEIIDRIAPERLGVWVPNTEPELAYWKNTPIRQITTDRPDLA</sequence>
<dbReference type="CDD" id="cd08565">
    <property type="entry name" value="GDPD_pAtGDE_like"/>
    <property type="match status" value="1"/>
</dbReference>
<dbReference type="Proteomes" id="UP000252893">
    <property type="component" value="Unassembled WGS sequence"/>
</dbReference>
<proteinExistence type="predicted"/>
<dbReference type="SUPFAM" id="SSF51695">
    <property type="entry name" value="PLC-like phosphodiesterases"/>
    <property type="match status" value="1"/>
</dbReference>
<dbReference type="PANTHER" id="PTHR46211">
    <property type="entry name" value="GLYCEROPHOSPHORYL DIESTER PHOSPHODIESTERASE"/>
    <property type="match status" value="1"/>
</dbReference>
<dbReference type="GO" id="GO:0006629">
    <property type="term" value="P:lipid metabolic process"/>
    <property type="evidence" value="ECO:0007669"/>
    <property type="project" value="InterPro"/>
</dbReference>
<evidence type="ECO:0000313" key="2">
    <source>
        <dbReference type="EMBL" id="RBO97419.1"/>
    </source>
</evidence>
<feature type="domain" description="GP-PDE" evidence="1">
    <location>
        <begin position="2"/>
        <end position="238"/>
    </location>
</feature>
<reference evidence="2 3" key="1">
    <citation type="submission" date="2018-06" db="EMBL/GenBank/DDBJ databases">
        <title>Genomic Encyclopedia of Type Strains, Phase IV (KMG-IV): sequencing the most valuable type-strain genomes for metagenomic binning, comparative biology and taxonomic classification.</title>
        <authorList>
            <person name="Goeker M."/>
        </authorList>
    </citation>
    <scope>NUCLEOTIDE SEQUENCE [LARGE SCALE GENOMIC DNA]</scope>
    <source>
        <strain evidence="2 3">DSM 25619</strain>
    </source>
</reference>